<proteinExistence type="predicted"/>
<keyword evidence="5" id="KW-0812">Transmembrane</keyword>
<dbReference type="PANTHER" id="PTHR47529">
    <property type="entry name" value="PEPTIDYL-PROLYL CIS-TRANS ISOMERASE D"/>
    <property type="match status" value="1"/>
</dbReference>
<dbReference type="SUPFAM" id="SSF109998">
    <property type="entry name" value="Triger factor/SurA peptide-binding domain-like"/>
    <property type="match status" value="1"/>
</dbReference>
<gene>
    <name evidence="6" type="ORF">Epro_0884</name>
</gene>
<evidence type="ECO:0000256" key="5">
    <source>
        <dbReference type="SAM" id="Phobius"/>
    </source>
</evidence>
<dbReference type="InterPro" id="IPR052029">
    <property type="entry name" value="PpiD_chaperone"/>
</dbReference>
<sequence length="226" mass="25687">MMNFLRKHNRKILILVIVVFVGSIFWIGAQSLGGGAADDRSIAKVYGEKIPFETYMSMYSISVRTASNNSETDLTDEQKNRIKTSILYELVQTEVMSAQAKKYGVTVSDAELDSYLQSNPMFRNNNAFDARAYFAFLNELRMTPNKYEELTRKQIAGIKLQRFLFASVKVFDNEFAAAKKVNSKIIFNDLARAKSNQILNEWYMGLLNDAFADGKIIVNEKLLGEI</sequence>
<feature type="transmembrane region" description="Helical" evidence="5">
    <location>
        <begin position="12"/>
        <end position="29"/>
    </location>
</feature>
<dbReference type="InterPro" id="IPR027304">
    <property type="entry name" value="Trigger_fact/SurA_dom_sf"/>
</dbReference>
<comment type="subcellular location">
    <subcellularLocation>
        <location evidence="1">Cell membrane</location>
    </subcellularLocation>
</comment>
<keyword evidence="2" id="KW-1003">Cell membrane</keyword>
<evidence type="ECO:0000256" key="2">
    <source>
        <dbReference type="ARBA" id="ARBA00022475"/>
    </source>
</evidence>
<evidence type="ECO:0000313" key="6">
    <source>
        <dbReference type="EMBL" id="AKL98263.1"/>
    </source>
</evidence>
<reference evidence="6 7" key="1">
    <citation type="submission" date="2014-09" db="EMBL/GenBank/DDBJ databases">
        <title>Complete genome sequence of Endomicrobium proavitum.</title>
        <authorList>
            <person name="Zheng H."/>
        </authorList>
    </citation>
    <scope>NUCLEOTIDE SEQUENCE [LARGE SCALE GENOMIC DNA]</scope>
    <source>
        <strain evidence="6 7">Rsa215</strain>
    </source>
</reference>
<dbReference type="GO" id="GO:0005886">
    <property type="term" value="C:plasma membrane"/>
    <property type="evidence" value="ECO:0007669"/>
    <property type="project" value="UniProtKB-SubCell"/>
</dbReference>
<dbReference type="AlphaFoldDB" id="A0A0G3WIX2"/>
<dbReference type="EMBL" id="CP009498">
    <property type="protein sequence ID" value="AKL98263.1"/>
    <property type="molecule type" value="Genomic_DNA"/>
</dbReference>
<organism evidence="6 7">
    <name type="scientific">Endomicrobium proavitum</name>
    <dbReference type="NCBI Taxonomy" id="1408281"/>
    <lineage>
        <taxon>Bacteria</taxon>
        <taxon>Pseudomonadati</taxon>
        <taxon>Elusimicrobiota</taxon>
        <taxon>Endomicrobiia</taxon>
        <taxon>Endomicrobiales</taxon>
        <taxon>Endomicrobiaceae</taxon>
        <taxon>Endomicrobium</taxon>
    </lineage>
</organism>
<dbReference type="Pfam" id="PF13624">
    <property type="entry name" value="SurA_N_3"/>
    <property type="match status" value="1"/>
</dbReference>
<dbReference type="PANTHER" id="PTHR47529:SF1">
    <property type="entry name" value="PERIPLASMIC CHAPERONE PPID"/>
    <property type="match status" value="1"/>
</dbReference>
<dbReference type="Proteomes" id="UP000035337">
    <property type="component" value="Chromosome"/>
</dbReference>
<dbReference type="STRING" id="1408281.Epro_0884"/>
<accession>A0A0G3WIX2</accession>
<dbReference type="Gene3D" id="1.10.4030.10">
    <property type="entry name" value="Porin chaperone SurA, peptide-binding domain"/>
    <property type="match status" value="1"/>
</dbReference>
<evidence type="ECO:0000313" key="7">
    <source>
        <dbReference type="Proteomes" id="UP000035337"/>
    </source>
</evidence>
<keyword evidence="5" id="KW-1133">Transmembrane helix</keyword>
<protein>
    <recommendedName>
        <fullName evidence="8">Peptidylprolyl isomerase</fullName>
    </recommendedName>
</protein>
<keyword evidence="7" id="KW-1185">Reference proteome</keyword>
<evidence type="ECO:0000256" key="4">
    <source>
        <dbReference type="ARBA" id="ARBA00023186"/>
    </source>
</evidence>
<dbReference type="RefSeq" id="WP_082121494.1">
    <property type="nucleotide sequence ID" value="NZ_CP009498.1"/>
</dbReference>
<keyword evidence="4" id="KW-0143">Chaperone</keyword>
<name>A0A0G3WIX2_9BACT</name>
<dbReference type="OrthoDB" id="9788030at2"/>
<evidence type="ECO:0000256" key="3">
    <source>
        <dbReference type="ARBA" id="ARBA00023136"/>
    </source>
</evidence>
<evidence type="ECO:0008006" key="8">
    <source>
        <dbReference type="Google" id="ProtNLM"/>
    </source>
</evidence>
<keyword evidence="3 5" id="KW-0472">Membrane</keyword>
<dbReference type="KEGG" id="epo:Epro_0884"/>
<evidence type="ECO:0000256" key="1">
    <source>
        <dbReference type="ARBA" id="ARBA00004236"/>
    </source>
</evidence>